<evidence type="ECO:0000313" key="2">
    <source>
        <dbReference type="EMBL" id="GAO47962.1"/>
    </source>
</evidence>
<reference evidence="2 3" key="2">
    <citation type="journal article" date="2014" name="J. Gen. Appl. Microbiol.">
        <title>The early diverging ascomycetous budding yeast Saitoella complicata has three histone deacetylases belonging to the Clr6, Hos2, and Rpd3 lineages.</title>
        <authorList>
            <person name="Nishida H."/>
            <person name="Matsumoto T."/>
            <person name="Kondo S."/>
            <person name="Hamamoto M."/>
            <person name="Yoshikawa H."/>
        </authorList>
    </citation>
    <scope>NUCLEOTIDE SEQUENCE [LARGE SCALE GENOMIC DNA]</scope>
    <source>
        <strain evidence="2 3">NRRL Y-17804</strain>
    </source>
</reference>
<reference evidence="2 3" key="1">
    <citation type="journal article" date="2011" name="J. Gen. Appl. Microbiol.">
        <title>Draft genome sequencing of the enigmatic yeast Saitoella complicata.</title>
        <authorList>
            <person name="Nishida H."/>
            <person name="Hamamoto M."/>
            <person name="Sugiyama J."/>
        </authorList>
    </citation>
    <scope>NUCLEOTIDE SEQUENCE [LARGE SCALE GENOMIC DNA]</scope>
    <source>
        <strain evidence="2 3">NRRL Y-17804</strain>
    </source>
</reference>
<name>A0A0E9NDN6_SAICN</name>
<protein>
    <submittedName>
        <fullName evidence="2">Uncharacterized protein</fullName>
    </submittedName>
</protein>
<dbReference type="AlphaFoldDB" id="A0A0E9NDN6"/>
<evidence type="ECO:0000313" key="3">
    <source>
        <dbReference type="Proteomes" id="UP000033140"/>
    </source>
</evidence>
<dbReference type="Proteomes" id="UP000033140">
    <property type="component" value="Unassembled WGS sequence"/>
</dbReference>
<proteinExistence type="predicted"/>
<organism evidence="2 3">
    <name type="scientific">Saitoella complicata (strain BCRC 22490 / CBS 7301 / JCM 7358 / NBRC 10748 / NRRL Y-17804)</name>
    <dbReference type="NCBI Taxonomy" id="698492"/>
    <lineage>
        <taxon>Eukaryota</taxon>
        <taxon>Fungi</taxon>
        <taxon>Dikarya</taxon>
        <taxon>Ascomycota</taxon>
        <taxon>Taphrinomycotina</taxon>
        <taxon>Taphrinomycotina incertae sedis</taxon>
        <taxon>Saitoella</taxon>
    </lineage>
</organism>
<comment type="caution">
    <text evidence="2">The sequence shown here is derived from an EMBL/GenBank/DDBJ whole genome shotgun (WGS) entry which is preliminary data.</text>
</comment>
<accession>A0A0E9NDN6</accession>
<dbReference type="EMBL" id="BACD03000012">
    <property type="protein sequence ID" value="GAO47962.1"/>
    <property type="molecule type" value="Genomic_DNA"/>
</dbReference>
<sequence length="98" mass="10470">MQLHSHSHLMVYCEIKSKFTTKPFAQPTLPITIDQTKMSFSSVSYSEPNNKEIGSLKQSEQKGTPTDTAGDAAHGTYGTANGLPRKGPSKDPGLFGGG</sequence>
<evidence type="ECO:0000256" key="1">
    <source>
        <dbReference type="SAM" id="MobiDB-lite"/>
    </source>
</evidence>
<gene>
    <name evidence="2" type="ORF">G7K_2156-t1</name>
</gene>
<reference evidence="2 3" key="3">
    <citation type="journal article" date="2015" name="Genome Announc.">
        <title>Draft Genome Sequence of the Archiascomycetous Yeast Saitoella complicata.</title>
        <authorList>
            <person name="Yamauchi K."/>
            <person name="Kondo S."/>
            <person name="Hamamoto M."/>
            <person name="Takahashi Y."/>
            <person name="Ogura Y."/>
            <person name="Hayashi T."/>
            <person name="Nishida H."/>
        </authorList>
    </citation>
    <scope>NUCLEOTIDE SEQUENCE [LARGE SCALE GENOMIC DNA]</scope>
    <source>
        <strain evidence="2 3">NRRL Y-17804</strain>
    </source>
</reference>
<keyword evidence="3" id="KW-1185">Reference proteome</keyword>
<feature type="region of interest" description="Disordered" evidence="1">
    <location>
        <begin position="43"/>
        <end position="98"/>
    </location>
</feature>
<feature type="compositionally biased region" description="Polar residues" evidence="1">
    <location>
        <begin position="56"/>
        <end position="67"/>
    </location>
</feature>